<dbReference type="RefSeq" id="WP_084049831.1">
    <property type="nucleotide sequence ID" value="NZ_FWWU01000009.1"/>
</dbReference>
<proteinExistence type="predicted"/>
<dbReference type="PROSITE" id="PS51257">
    <property type="entry name" value="PROKAR_LIPOPROTEIN"/>
    <property type="match status" value="1"/>
</dbReference>
<keyword evidence="3" id="KW-1185">Reference proteome</keyword>
<sequence>MQRCALPVVLGPFLLAACAPGPARVESATATSAPVVAASTLEAAFSPEGVAWVEGGQACVARVPSYRPVCPKLPGRAVGVAWNGGDAWTALPNVGLLITLDRAARTVAAGRVVALSATRAYREDGSAVTYSGAAAQGVAGAPAAALTGGNGQDYVLLAGALRRVEDGQILETRAGPRLEETPGGVRSTTLPQVTALSGTYRLTGTALQRLDAAGRVVADVPHEPGRVGLIGPDVVTVTSGGTVRAFGLDLRPLSP</sequence>
<reference evidence="2 3" key="1">
    <citation type="submission" date="2017-04" db="EMBL/GenBank/DDBJ databases">
        <authorList>
            <person name="Afonso C.L."/>
            <person name="Miller P.J."/>
            <person name="Scott M.A."/>
            <person name="Spackman E."/>
            <person name="Goraichik I."/>
            <person name="Dimitrov K.M."/>
            <person name="Suarez D.L."/>
            <person name="Swayne D.E."/>
        </authorList>
    </citation>
    <scope>NUCLEOTIDE SEQUENCE [LARGE SCALE GENOMIC DNA]</scope>
    <source>
        <strain evidence="2 3">KR-140</strain>
    </source>
</reference>
<dbReference type="Proteomes" id="UP000192582">
    <property type="component" value="Unassembled WGS sequence"/>
</dbReference>
<evidence type="ECO:0000313" key="2">
    <source>
        <dbReference type="EMBL" id="SMB94921.1"/>
    </source>
</evidence>
<name>A0A1W1VPC9_9DEIO</name>
<dbReference type="STRING" id="695939.SAMN00790413_02599"/>
<dbReference type="EMBL" id="FWWU01000009">
    <property type="protein sequence ID" value="SMB94921.1"/>
    <property type="molecule type" value="Genomic_DNA"/>
</dbReference>
<dbReference type="OrthoDB" id="68575at2"/>
<protein>
    <submittedName>
        <fullName evidence="2">Uncharacterized protein</fullName>
    </submittedName>
</protein>
<accession>A0A1W1VPC9</accession>
<organism evidence="2 3">
    <name type="scientific">Deinococcus hopiensis KR-140</name>
    <dbReference type="NCBI Taxonomy" id="695939"/>
    <lineage>
        <taxon>Bacteria</taxon>
        <taxon>Thermotogati</taxon>
        <taxon>Deinococcota</taxon>
        <taxon>Deinococci</taxon>
        <taxon>Deinococcales</taxon>
        <taxon>Deinococcaceae</taxon>
        <taxon>Deinococcus</taxon>
    </lineage>
</organism>
<feature type="signal peptide" evidence="1">
    <location>
        <begin position="1"/>
        <end position="19"/>
    </location>
</feature>
<gene>
    <name evidence="2" type="ORF">SAMN00790413_02599</name>
</gene>
<dbReference type="AlphaFoldDB" id="A0A1W1VPC9"/>
<evidence type="ECO:0000313" key="3">
    <source>
        <dbReference type="Proteomes" id="UP000192582"/>
    </source>
</evidence>
<evidence type="ECO:0000256" key="1">
    <source>
        <dbReference type="SAM" id="SignalP"/>
    </source>
</evidence>
<keyword evidence="1" id="KW-0732">Signal</keyword>
<feature type="chain" id="PRO_5012280540" evidence="1">
    <location>
        <begin position="20"/>
        <end position="255"/>
    </location>
</feature>